<sequence>MNNFSFYIVALLVVVVGFLIVKKVTTCLFKTIIGIIAFAVILAIYYLYFA</sequence>
<gene>
    <name evidence="2" type="ORF">CIK91_07725</name>
</gene>
<keyword evidence="1" id="KW-1133">Transmembrane helix</keyword>
<reference evidence="2 3" key="1">
    <citation type="submission" date="2017-08" db="EMBL/GenBank/DDBJ databases">
        <title>Comparative genomics of non-oral Prevotella species.</title>
        <authorList>
            <person name="Accetto T."/>
            <person name="Nograsek B."/>
            <person name="Avgustin G."/>
        </authorList>
    </citation>
    <scope>NUCLEOTIDE SEQUENCE [LARGE SCALE GENOMIC DNA]</scope>
    <source>
        <strain evidence="2 3">TC1-1</strain>
    </source>
</reference>
<dbReference type="EMBL" id="NPJF01000033">
    <property type="protein sequence ID" value="OYP54976.1"/>
    <property type="molecule type" value="Genomic_DNA"/>
</dbReference>
<comment type="caution">
    <text evidence="2">The sequence shown here is derived from an EMBL/GenBank/DDBJ whole genome shotgun (WGS) entry which is preliminary data.</text>
</comment>
<evidence type="ECO:0000313" key="2">
    <source>
        <dbReference type="EMBL" id="OYP54976.1"/>
    </source>
</evidence>
<feature type="transmembrane region" description="Helical" evidence="1">
    <location>
        <begin position="6"/>
        <end position="21"/>
    </location>
</feature>
<dbReference type="Proteomes" id="UP000216189">
    <property type="component" value="Unassembled WGS sequence"/>
</dbReference>
<keyword evidence="1" id="KW-0812">Transmembrane</keyword>
<evidence type="ECO:0000313" key="3">
    <source>
        <dbReference type="Proteomes" id="UP000216189"/>
    </source>
</evidence>
<accession>A0ABX4EHR7</accession>
<keyword evidence="1" id="KW-0472">Membrane</keyword>
<name>A0ABX4EHR7_SEGBR</name>
<organism evidence="2 3">
    <name type="scientific">Segatella bryantii</name>
    <name type="common">Prevotella bryantii</name>
    <dbReference type="NCBI Taxonomy" id="77095"/>
    <lineage>
        <taxon>Bacteria</taxon>
        <taxon>Pseudomonadati</taxon>
        <taxon>Bacteroidota</taxon>
        <taxon>Bacteroidia</taxon>
        <taxon>Bacteroidales</taxon>
        <taxon>Prevotellaceae</taxon>
        <taxon>Segatella</taxon>
    </lineage>
</organism>
<protein>
    <submittedName>
        <fullName evidence="2">Sulfate transporter</fullName>
    </submittedName>
</protein>
<keyword evidence="3" id="KW-1185">Reference proteome</keyword>
<proteinExistence type="predicted"/>
<evidence type="ECO:0000256" key="1">
    <source>
        <dbReference type="SAM" id="Phobius"/>
    </source>
</evidence>
<feature type="transmembrane region" description="Helical" evidence="1">
    <location>
        <begin position="28"/>
        <end position="48"/>
    </location>
</feature>